<dbReference type="SUPFAM" id="SSF55681">
    <property type="entry name" value="Class II aaRS and biotin synthetases"/>
    <property type="match status" value="1"/>
</dbReference>
<dbReference type="NCBIfam" id="TIGR00545">
    <property type="entry name" value="lipoyltrans"/>
    <property type="match status" value="1"/>
</dbReference>
<dbReference type="Pfam" id="PF21948">
    <property type="entry name" value="LplA-B_cat"/>
    <property type="match status" value="1"/>
</dbReference>
<protein>
    <recommendedName>
        <fullName evidence="3">lipoate--protein ligase</fullName>
        <ecNumber evidence="3">6.3.1.20</ecNumber>
    </recommendedName>
</protein>
<dbReference type="EMBL" id="FO681348">
    <property type="protein sequence ID" value="CCV65056.1"/>
    <property type="molecule type" value="Genomic_DNA"/>
</dbReference>
<dbReference type="HOGENOM" id="CLU_022986_0_2_14"/>
<dbReference type="InterPro" id="IPR019491">
    <property type="entry name" value="Lipoate_protein_ligase_C"/>
</dbReference>
<evidence type="ECO:0000313" key="10">
    <source>
        <dbReference type="Proteomes" id="UP000032737"/>
    </source>
</evidence>
<sequence length="332" mass="38799">MKYVQLDSYGRREDPFYFAVESVLLEDLDDDVFFIWRVFDAVIIGKHQLLQNEVNQSYTTENKIKIFRRLSGGGAVFSDRGCIKYSFITKEFNKETVFKDKLERIKSVFDYLKIPVEISGRNDVLYENKKFSGNAYYRTKHGSCLHGTILYDTDFEKLVRSISPSDEKLISKGITSVRSRVINMKDVVGLNQEDFEMILVNRLCDGVIELTEDQIKRIKALEKTYHSEAFIFQKNPPYQYQKEKRFSCGSVGLTIEVKKEIITDVFFYGDFFLNQELDEIKQILIGQPFKSLKARELFKDIEVSDYINGLSNNEFYELFPIERGQDEKDTTL</sequence>
<evidence type="ECO:0000256" key="3">
    <source>
        <dbReference type="ARBA" id="ARBA00012367"/>
    </source>
</evidence>
<keyword evidence="4 9" id="KW-0436">Ligase</keyword>
<comment type="pathway">
    <text evidence="2">Protein modification; protein lipoylation via exogenous pathway; protein N(6)-(lipoyl)lysine from lipoate: step 1/2.</text>
</comment>
<dbReference type="GO" id="GO:0009249">
    <property type="term" value="P:protein lipoylation"/>
    <property type="evidence" value="ECO:0007669"/>
    <property type="project" value="InterPro"/>
</dbReference>
<evidence type="ECO:0000256" key="7">
    <source>
        <dbReference type="ARBA" id="ARBA00048037"/>
    </source>
</evidence>
<evidence type="ECO:0000259" key="8">
    <source>
        <dbReference type="PROSITE" id="PS51733"/>
    </source>
</evidence>
<dbReference type="UniPathway" id="UPA00537">
    <property type="reaction ID" value="UER00594"/>
</dbReference>
<dbReference type="PANTHER" id="PTHR12561">
    <property type="entry name" value="LIPOATE-PROTEIN LIGASE"/>
    <property type="match status" value="1"/>
</dbReference>
<evidence type="ECO:0000256" key="6">
    <source>
        <dbReference type="ARBA" id="ARBA00022840"/>
    </source>
</evidence>
<dbReference type="STRING" id="61635.BN85300350"/>
<dbReference type="Gene3D" id="3.30.930.10">
    <property type="entry name" value="Bira Bifunctional Protein, Domain 2"/>
    <property type="match status" value="1"/>
</dbReference>
<dbReference type="GO" id="GO:0017118">
    <property type="term" value="F:lipoyltransferase activity"/>
    <property type="evidence" value="ECO:0007669"/>
    <property type="project" value="TreeGrafter"/>
</dbReference>
<dbReference type="AlphaFoldDB" id="U4KM50"/>
<comment type="catalytic activity">
    <reaction evidence="7">
        <text>L-lysyl-[lipoyl-carrier protein] + (R)-lipoate + ATP = N(6)-[(R)-lipoyl]-L-lysyl-[lipoyl-carrier protein] + AMP + diphosphate + H(+)</text>
        <dbReference type="Rhea" id="RHEA:49288"/>
        <dbReference type="Rhea" id="RHEA-COMP:10500"/>
        <dbReference type="Rhea" id="RHEA-COMP:10502"/>
        <dbReference type="ChEBI" id="CHEBI:15378"/>
        <dbReference type="ChEBI" id="CHEBI:29969"/>
        <dbReference type="ChEBI" id="CHEBI:30616"/>
        <dbReference type="ChEBI" id="CHEBI:33019"/>
        <dbReference type="ChEBI" id="CHEBI:83088"/>
        <dbReference type="ChEBI" id="CHEBI:83099"/>
        <dbReference type="ChEBI" id="CHEBI:456215"/>
        <dbReference type="EC" id="6.3.1.20"/>
    </reaction>
</comment>
<evidence type="ECO:0000256" key="2">
    <source>
        <dbReference type="ARBA" id="ARBA00005124"/>
    </source>
</evidence>
<evidence type="ECO:0000256" key="5">
    <source>
        <dbReference type="ARBA" id="ARBA00022741"/>
    </source>
</evidence>
<dbReference type="PANTHER" id="PTHR12561:SF3">
    <property type="entry name" value="LIPOYLTRANSFERASE 1, MITOCHONDRIAL"/>
    <property type="match status" value="1"/>
</dbReference>
<reference evidence="9 10" key="1">
    <citation type="journal article" date="2013" name="J. Mol. Microbiol. Biotechnol.">
        <title>Analysis of the Complete Genomes of Acholeplasma brassicae , A. palmae and A. laidlawii and Their Comparison to the Obligate Parasites from ' Candidatus Phytoplasma'.</title>
        <authorList>
            <person name="Kube M."/>
            <person name="Siewert C."/>
            <person name="Migdoll A.M."/>
            <person name="Duduk B."/>
            <person name="Holz S."/>
            <person name="Rabus R."/>
            <person name="Seemuller E."/>
            <person name="Mitrovic J."/>
            <person name="Muller I."/>
            <person name="Buttner C."/>
            <person name="Reinhardt R."/>
        </authorList>
    </citation>
    <scope>NUCLEOTIDE SEQUENCE [LARGE SCALE GENOMIC DNA]</scope>
    <source>
        <strain evidence="10">0502</strain>
    </source>
</reference>
<dbReference type="GO" id="GO:0005737">
    <property type="term" value="C:cytoplasm"/>
    <property type="evidence" value="ECO:0007669"/>
    <property type="project" value="TreeGrafter"/>
</dbReference>
<dbReference type="InterPro" id="IPR004143">
    <property type="entry name" value="BPL_LPL_catalytic"/>
</dbReference>
<dbReference type="CDD" id="cd16443">
    <property type="entry name" value="LplA"/>
    <property type="match status" value="1"/>
</dbReference>
<accession>U4KM50</accession>
<keyword evidence="9" id="KW-0548">Nucleotidyltransferase</keyword>
<keyword evidence="6" id="KW-0067">ATP-binding</keyword>
<dbReference type="PROSITE" id="PS51733">
    <property type="entry name" value="BPL_LPL_CATALYTIC"/>
    <property type="match status" value="1"/>
</dbReference>
<dbReference type="GO" id="GO:0016979">
    <property type="term" value="F:lipoate-protein ligase activity"/>
    <property type="evidence" value="ECO:0007669"/>
    <property type="project" value="UniProtKB-EC"/>
</dbReference>
<dbReference type="EC" id="6.3.1.20" evidence="3"/>
<dbReference type="InterPro" id="IPR045864">
    <property type="entry name" value="aa-tRNA-synth_II/BPL/LPL"/>
</dbReference>
<proteinExistence type="predicted"/>
<dbReference type="InterPro" id="IPR004562">
    <property type="entry name" value="LipoylTrfase_LipoateP_Ligase"/>
</dbReference>
<feature type="domain" description="BPL/LPL catalytic" evidence="8">
    <location>
        <begin position="27"/>
        <end position="203"/>
    </location>
</feature>
<dbReference type="GO" id="GO:0005524">
    <property type="term" value="F:ATP binding"/>
    <property type="evidence" value="ECO:0007669"/>
    <property type="project" value="UniProtKB-KW"/>
</dbReference>
<keyword evidence="9" id="KW-0808">Transferase</keyword>
<name>U4KM50_9MOLU</name>
<comment type="pathway">
    <text evidence="1">Protein modification; protein lipoylation via exogenous pathway; protein N(6)-(lipoyl)lysine from lipoate: step 2/2.</text>
</comment>
<dbReference type="Gene3D" id="3.30.390.50">
    <property type="entry name" value="CO dehydrogenase flavoprotein, C-terminal domain"/>
    <property type="match status" value="1"/>
</dbReference>
<organism evidence="9 10">
    <name type="scientific">Acholeplasma brassicae</name>
    <dbReference type="NCBI Taxonomy" id="61635"/>
    <lineage>
        <taxon>Bacteria</taxon>
        <taxon>Bacillati</taxon>
        <taxon>Mycoplasmatota</taxon>
        <taxon>Mollicutes</taxon>
        <taxon>Acholeplasmatales</taxon>
        <taxon>Acholeplasmataceae</taxon>
        <taxon>Acholeplasma</taxon>
    </lineage>
</organism>
<evidence type="ECO:0000256" key="1">
    <source>
        <dbReference type="ARBA" id="ARBA00005085"/>
    </source>
</evidence>
<dbReference type="Pfam" id="PF10437">
    <property type="entry name" value="Lip_prot_lig_C"/>
    <property type="match status" value="1"/>
</dbReference>
<keyword evidence="5" id="KW-0547">Nucleotide-binding</keyword>
<evidence type="ECO:0000313" key="9">
    <source>
        <dbReference type="EMBL" id="CCV65056.1"/>
    </source>
</evidence>
<evidence type="ECO:0000256" key="4">
    <source>
        <dbReference type="ARBA" id="ARBA00022598"/>
    </source>
</evidence>
<dbReference type="SUPFAM" id="SSF82649">
    <property type="entry name" value="SufE/NifU"/>
    <property type="match status" value="1"/>
</dbReference>
<dbReference type="Proteomes" id="UP000032737">
    <property type="component" value="Chromosome"/>
</dbReference>
<dbReference type="OrthoDB" id="9788148at2"/>
<keyword evidence="10" id="KW-1185">Reference proteome</keyword>
<gene>
    <name evidence="9" type="primary">lplA</name>
    <name evidence="9" type="ORF">BN85300350</name>
</gene>
<dbReference type="KEGG" id="abra:BN85300350"/>
<dbReference type="RefSeq" id="WP_030003930.1">
    <property type="nucleotide sequence ID" value="NC_022549.1"/>
</dbReference>